<dbReference type="AlphaFoldDB" id="A0D136"/>
<dbReference type="RefSeq" id="XP_001444150.1">
    <property type="nucleotide sequence ID" value="XM_001444113.2"/>
</dbReference>
<feature type="repeat" description="WD" evidence="3">
    <location>
        <begin position="5"/>
        <end position="46"/>
    </location>
</feature>
<dbReference type="Gene3D" id="2.130.10.10">
    <property type="entry name" value="YVTN repeat-like/Quinoprotein amine dehydrogenase"/>
    <property type="match status" value="1"/>
</dbReference>
<gene>
    <name evidence="4" type="ORF">GSPATT00039168001</name>
</gene>
<keyword evidence="5" id="KW-1185">Reference proteome</keyword>
<dbReference type="PROSITE" id="PS00678">
    <property type="entry name" value="WD_REPEATS_1"/>
    <property type="match status" value="2"/>
</dbReference>
<proteinExistence type="predicted"/>
<dbReference type="HOGENOM" id="CLU_100408_0_0_1"/>
<dbReference type="PANTHER" id="PTHR45333">
    <property type="entry name" value="MEMBRANE PROTEIN-RELATED"/>
    <property type="match status" value="1"/>
</dbReference>
<keyword evidence="2" id="KW-0677">Repeat</keyword>
<dbReference type="SUPFAM" id="SSF50978">
    <property type="entry name" value="WD40 repeat-like"/>
    <property type="match status" value="1"/>
</dbReference>
<dbReference type="SMART" id="SM00320">
    <property type="entry name" value="WD40"/>
    <property type="match status" value="2"/>
</dbReference>
<evidence type="ECO:0000313" key="5">
    <source>
        <dbReference type="Proteomes" id="UP000000600"/>
    </source>
</evidence>
<evidence type="ECO:0000256" key="3">
    <source>
        <dbReference type="PROSITE-ProRule" id="PRU00221"/>
    </source>
</evidence>
<organism evidence="4 5">
    <name type="scientific">Paramecium tetraurelia</name>
    <dbReference type="NCBI Taxonomy" id="5888"/>
    <lineage>
        <taxon>Eukaryota</taxon>
        <taxon>Sar</taxon>
        <taxon>Alveolata</taxon>
        <taxon>Ciliophora</taxon>
        <taxon>Intramacronucleata</taxon>
        <taxon>Oligohymenophorea</taxon>
        <taxon>Peniculida</taxon>
        <taxon>Parameciidae</taxon>
        <taxon>Paramecium</taxon>
    </lineage>
</organism>
<dbReference type="InterPro" id="IPR036322">
    <property type="entry name" value="WD40_repeat_dom_sf"/>
</dbReference>
<dbReference type="PANTHER" id="PTHR45333:SF1">
    <property type="entry name" value="CHROMOSOME UNDETERMINED SCAFFOLD_625, WHOLE GENOME SHOTGUN SEQUENCE"/>
    <property type="match status" value="1"/>
</dbReference>
<dbReference type="OrthoDB" id="312140at2759"/>
<dbReference type="KEGG" id="ptm:GSPATT00039168001"/>
<accession>A0D136</accession>
<evidence type="ECO:0000256" key="1">
    <source>
        <dbReference type="ARBA" id="ARBA00022574"/>
    </source>
</evidence>
<dbReference type="InterPro" id="IPR001680">
    <property type="entry name" value="WD40_rpt"/>
</dbReference>
<dbReference type="Pfam" id="PF00400">
    <property type="entry name" value="WD40"/>
    <property type="match status" value="2"/>
</dbReference>
<dbReference type="PROSITE" id="PS50082">
    <property type="entry name" value="WD_REPEATS_2"/>
    <property type="match status" value="2"/>
</dbReference>
<reference evidence="4 5" key="1">
    <citation type="journal article" date="2006" name="Nature">
        <title>Global trends of whole-genome duplications revealed by the ciliate Paramecium tetraurelia.</title>
        <authorList>
            <consortium name="Genoscope"/>
            <person name="Aury J.-M."/>
            <person name="Jaillon O."/>
            <person name="Duret L."/>
            <person name="Noel B."/>
            <person name="Jubin C."/>
            <person name="Porcel B.M."/>
            <person name="Segurens B."/>
            <person name="Daubin V."/>
            <person name="Anthouard V."/>
            <person name="Aiach N."/>
            <person name="Arnaiz O."/>
            <person name="Billaut A."/>
            <person name="Beisson J."/>
            <person name="Blanc I."/>
            <person name="Bouhouche K."/>
            <person name="Camara F."/>
            <person name="Duharcourt S."/>
            <person name="Guigo R."/>
            <person name="Gogendeau D."/>
            <person name="Katinka M."/>
            <person name="Keller A.-M."/>
            <person name="Kissmehl R."/>
            <person name="Klotz C."/>
            <person name="Koll F."/>
            <person name="Le Moue A."/>
            <person name="Lepere C."/>
            <person name="Malinsky S."/>
            <person name="Nowacki M."/>
            <person name="Nowak J.K."/>
            <person name="Plattner H."/>
            <person name="Poulain J."/>
            <person name="Ruiz F."/>
            <person name="Serrano V."/>
            <person name="Zagulski M."/>
            <person name="Dessen P."/>
            <person name="Betermier M."/>
            <person name="Weissenbach J."/>
            <person name="Scarpelli C."/>
            <person name="Schachter V."/>
            <person name="Sperling L."/>
            <person name="Meyer E."/>
            <person name="Cohen J."/>
            <person name="Wincker P."/>
        </authorList>
    </citation>
    <scope>NUCLEOTIDE SEQUENCE [LARGE SCALE GENOMIC DNA]</scope>
    <source>
        <strain evidence="4 5">Stock d4-2</strain>
    </source>
</reference>
<dbReference type="GeneID" id="5029934"/>
<dbReference type="InterPro" id="IPR019775">
    <property type="entry name" value="WD40_repeat_CS"/>
</dbReference>
<dbReference type="OMA" id="QTCHYGS"/>
<dbReference type="PROSITE" id="PS50294">
    <property type="entry name" value="WD_REPEATS_REGION"/>
    <property type="match status" value="2"/>
</dbReference>
<dbReference type="Proteomes" id="UP000000600">
    <property type="component" value="Unassembled WGS sequence"/>
</dbReference>
<dbReference type="EMBL" id="CT868247">
    <property type="protein sequence ID" value="CAK76753.1"/>
    <property type="molecule type" value="Genomic_DNA"/>
</dbReference>
<evidence type="ECO:0000313" key="4">
    <source>
        <dbReference type="EMBL" id="CAK76753.1"/>
    </source>
</evidence>
<evidence type="ECO:0000256" key="2">
    <source>
        <dbReference type="ARBA" id="ARBA00022737"/>
    </source>
</evidence>
<protein>
    <submittedName>
        <fullName evidence="4">Uncharacterized protein</fullName>
    </submittedName>
</protein>
<sequence>MGSKLDGHSNWVCQVNFSPDGTTLASGSEDNSIRLWDVKTGQQKAKLDGHSYPVYSVNFSPDGTTLATGSKDNAIRLWDVKTGQQISTSDNRYQNILAQFQPSIIQNNVLSDNVNSNISILLISQQLIFQSQGALILQGQFHNPQGIDLRTLFQQRGSLILEKLIQQQKHQD</sequence>
<dbReference type="eggNOG" id="KOG0266">
    <property type="taxonomic scope" value="Eukaryota"/>
</dbReference>
<feature type="repeat" description="WD" evidence="3">
    <location>
        <begin position="47"/>
        <end position="88"/>
    </location>
</feature>
<dbReference type="InterPro" id="IPR020472">
    <property type="entry name" value="WD40_PAC1"/>
</dbReference>
<dbReference type="InterPro" id="IPR015943">
    <property type="entry name" value="WD40/YVTN_repeat-like_dom_sf"/>
</dbReference>
<dbReference type="STRING" id="5888.A0D136"/>
<keyword evidence="1 3" id="KW-0853">WD repeat</keyword>
<dbReference type="PRINTS" id="PR00320">
    <property type="entry name" value="GPROTEINBRPT"/>
</dbReference>
<name>A0D136_PARTE</name>
<dbReference type="InParanoid" id="A0D136"/>